<evidence type="ECO:0000259" key="1">
    <source>
        <dbReference type="Pfam" id="PF04149"/>
    </source>
</evidence>
<accession>A0A6N7KI63</accession>
<keyword evidence="3" id="KW-1185">Reference proteome</keyword>
<reference evidence="2 3" key="1">
    <citation type="submission" date="2019-09" db="EMBL/GenBank/DDBJ databases">
        <title>Genome Sequences of Streptomyces kaniharaensis ATCC 21070.</title>
        <authorList>
            <person name="Zhu W."/>
            <person name="De Crecy-Lagard V."/>
            <person name="Richards N.G."/>
        </authorList>
    </citation>
    <scope>NUCLEOTIDE SEQUENCE [LARGE SCALE GENOMIC DNA]</scope>
    <source>
        <strain evidence="2 3">SF-557</strain>
    </source>
</reference>
<sequence>MAAKSIGESSGMTPRASVLDLSTARWFKSTHSDPQGDGDCVQVATNFSVTHDLILIGDTKTPGVHIAVSPEAFTAFVTATATGEFGTI</sequence>
<feature type="domain" description="DUF397" evidence="1">
    <location>
        <begin position="24"/>
        <end position="79"/>
    </location>
</feature>
<name>A0A6N7KI63_9ACTN</name>
<dbReference type="AlphaFoldDB" id="A0A6N7KI63"/>
<evidence type="ECO:0000313" key="2">
    <source>
        <dbReference type="EMBL" id="MQS11021.1"/>
    </source>
</evidence>
<dbReference type="EMBL" id="WBOF01000001">
    <property type="protein sequence ID" value="MQS11021.1"/>
    <property type="molecule type" value="Genomic_DNA"/>
</dbReference>
<dbReference type="OrthoDB" id="4325141at2"/>
<organism evidence="2 3">
    <name type="scientific">Streptomyces kaniharaensis</name>
    <dbReference type="NCBI Taxonomy" id="212423"/>
    <lineage>
        <taxon>Bacteria</taxon>
        <taxon>Bacillati</taxon>
        <taxon>Actinomycetota</taxon>
        <taxon>Actinomycetes</taxon>
        <taxon>Kitasatosporales</taxon>
        <taxon>Streptomycetaceae</taxon>
        <taxon>Streptomyces</taxon>
    </lineage>
</organism>
<dbReference type="Proteomes" id="UP000450000">
    <property type="component" value="Unassembled WGS sequence"/>
</dbReference>
<dbReference type="Pfam" id="PF04149">
    <property type="entry name" value="DUF397"/>
    <property type="match status" value="1"/>
</dbReference>
<dbReference type="RefSeq" id="WP_153459744.1">
    <property type="nucleotide sequence ID" value="NZ_WBOF01000001.1"/>
</dbReference>
<comment type="caution">
    <text evidence="2">The sequence shown here is derived from an EMBL/GenBank/DDBJ whole genome shotgun (WGS) entry which is preliminary data.</text>
</comment>
<dbReference type="InterPro" id="IPR007278">
    <property type="entry name" value="DUF397"/>
</dbReference>
<gene>
    <name evidence="2" type="ORF">F7Q99_01665</name>
</gene>
<protein>
    <submittedName>
        <fullName evidence="2">DUF397 domain-containing protein</fullName>
    </submittedName>
</protein>
<proteinExistence type="predicted"/>
<evidence type="ECO:0000313" key="3">
    <source>
        <dbReference type="Proteomes" id="UP000450000"/>
    </source>
</evidence>